<evidence type="ECO:0000313" key="2">
    <source>
        <dbReference type="Proteomes" id="UP000287166"/>
    </source>
</evidence>
<comment type="caution">
    <text evidence="1">The sequence shown here is derived from an EMBL/GenBank/DDBJ whole genome shotgun (WGS) entry which is preliminary data.</text>
</comment>
<dbReference type="GeneID" id="38783160"/>
<organism evidence="1 2">
    <name type="scientific">Sparassis crispa</name>
    <dbReference type="NCBI Taxonomy" id="139825"/>
    <lineage>
        <taxon>Eukaryota</taxon>
        <taxon>Fungi</taxon>
        <taxon>Dikarya</taxon>
        <taxon>Basidiomycota</taxon>
        <taxon>Agaricomycotina</taxon>
        <taxon>Agaricomycetes</taxon>
        <taxon>Polyporales</taxon>
        <taxon>Sparassidaceae</taxon>
        <taxon>Sparassis</taxon>
    </lineage>
</organism>
<accession>A0A401GVN1</accession>
<reference evidence="1 2" key="1">
    <citation type="journal article" date="2018" name="Sci. Rep.">
        <title>Genome sequence of the cauliflower mushroom Sparassis crispa (Hanabiratake) and its association with beneficial usage.</title>
        <authorList>
            <person name="Kiyama R."/>
            <person name="Furutani Y."/>
            <person name="Kawaguchi K."/>
            <person name="Nakanishi T."/>
        </authorList>
    </citation>
    <scope>NUCLEOTIDE SEQUENCE [LARGE SCALE GENOMIC DNA]</scope>
</reference>
<name>A0A401GVN1_9APHY</name>
<dbReference type="InParanoid" id="A0A401GVN1"/>
<gene>
    <name evidence="1" type="ORF">SCP_0901220</name>
</gene>
<dbReference type="EMBL" id="BFAD01000009">
    <property type="protein sequence ID" value="GBE86243.1"/>
    <property type="molecule type" value="Genomic_DNA"/>
</dbReference>
<dbReference type="Proteomes" id="UP000287166">
    <property type="component" value="Unassembled WGS sequence"/>
</dbReference>
<keyword evidence="2" id="KW-1185">Reference proteome</keyword>
<protein>
    <submittedName>
        <fullName evidence="1">Uncharacterized protein</fullName>
    </submittedName>
</protein>
<proteinExistence type="predicted"/>
<dbReference type="RefSeq" id="XP_027617156.1">
    <property type="nucleotide sequence ID" value="XM_027761355.1"/>
</dbReference>
<dbReference type="AlphaFoldDB" id="A0A401GVN1"/>
<sequence>MSLPISTSEHMNSWPVDPSPMFSRFSLLFITHPTSHEANAMGVVPQYTDVDTSDEVSDNVGLGDEETLGFLAEEETDASTIPRRCPSLPCLGPIELPEISYDSQYECPELAPLNICLVALPESTSCNDVISAPSDCSDRIYQPIVKFCLPELLHSDWHSRL</sequence>
<evidence type="ECO:0000313" key="1">
    <source>
        <dbReference type="EMBL" id="GBE86243.1"/>
    </source>
</evidence>